<dbReference type="PANTHER" id="PTHR13651">
    <property type="entry name" value="PROTEIN ABITRAM"/>
    <property type="match status" value="1"/>
</dbReference>
<comment type="caution">
    <text evidence="2">The sequence shown here is derived from an EMBL/GenBank/DDBJ whole genome shotgun (WGS) entry which is preliminary data.</text>
</comment>
<dbReference type="EMBL" id="JARBJD010000095">
    <property type="protein sequence ID" value="KAK2953167.1"/>
    <property type="molecule type" value="Genomic_DNA"/>
</dbReference>
<feature type="region of interest" description="Disordered" evidence="1">
    <location>
        <begin position="207"/>
        <end position="236"/>
    </location>
</feature>
<evidence type="ECO:0000256" key="1">
    <source>
        <dbReference type="SAM" id="MobiDB-lite"/>
    </source>
</evidence>
<keyword evidence="3" id="KW-1185">Reference proteome</keyword>
<reference evidence="2 3" key="1">
    <citation type="journal article" date="2022" name="bioRxiv">
        <title>Genomics of Preaxostyla Flagellates Illuminates Evolutionary Transitions and the Path Towards Mitochondrial Loss.</title>
        <authorList>
            <person name="Novak L.V.F."/>
            <person name="Treitli S.C."/>
            <person name="Pyrih J."/>
            <person name="Halakuc P."/>
            <person name="Pipaliya S.V."/>
            <person name="Vacek V."/>
            <person name="Brzon O."/>
            <person name="Soukal P."/>
            <person name="Eme L."/>
            <person name="Dacks J.B."/>
            <person name="Karnkowska A."/>
            <person name="Elias M."/>
            <person name="Hampl V."/>
        </authorList>
    </citation>
    <scope>NUCLEOTIDE SEQUENCE [LARGE SCALE GENOMIC DNA]</scope>
    <source>
        <strain evidence="2">NAU3</strain>
        <tissue evidence="2">Gut</tissue>
    </source>
</reference>
<dbReference type="PANTHER" id="PTHR13651:SF0">
    <property type="entry name" value="PROTEIN ABITRAM"/>
    <property type="match status" value="1"/>
</dbReference>
<proteinExistence type="predicted"/>
<accession>A0ABQ9XL57</accession>
<protein>
    <submittedName>
        <fullName evidence="2">Uncharacterized protein</fullName>
    </submittedName>
</protein>
<sequence>MSLTKNKSYTCNLPSPKPFITRYFKHRFVTDVSAKYCLDQYQFIHSNGLIVVGLAPTHPALLPPQYRLQYNVHPKTPEHFSNFEYLTQESYEGYSITKVDFGVGSANREQQTIRGKKKRGALFIEPNTVICHIHTSGGAVYSFHSCISGNLRGFLDSVRYLSPFEYLHHTTRHRHQKHISPFFEPSILAAAERRLAELPQEQPLEEAHATLQPQPPIDDSTHPNQPIKREESSSETTFDVVAASAFACPRTDCPTRLTHESLFQFFSNKGNKQWQKKWMNGLGMFESEKASG</sequence>
<organism evidence="2 3">
    <name type="scientific">Blattamonas nauphoetae</name>
    <dbReference type="NCBI Taxonomy" id="2049346"/>
    <lineage>
        <taxon>Eukaryota</taxon>
        <taxon>Metamonada</taxon>
        <taxon>Preaxostyla</taxon>
        <taxon>Oxymonadida</taxon>
        <taxon>Blattamonas</taxon>
    </lineage>
</organism>
<evidence type="ECO:0000313" key="2">
    <source>
        <dbReference type="EMBL" id="KAK2953167.1"/>
    </source>
</evidence>
<dbReference type="Proteomes" id="UP001281761">
    <property type="component" value="Unassembled WGS sequence"/>
</dbReference>
<dbReference type="InterPro" id="IPR039169">
    <property type="entry name" value="Abitram"/>
</dbReference>
<evidence type="ECO:0000313" key="3">
    <source>
        <dbReference type="Proteomes" id="UP001281761"/>
    </source>
</evidence>
<name>A0ABQ9XL57_9EUKA</name>
<gene>
    <name evidence="2" type="ORF">BLNAU_11953</name>
</gene>